<reference evidence="2 3" key="1">
    <citation type="journal article" date="2020" name="Cell Rep.">
        <title>Local necrotic cells trigger systemic immune activation via gut microbiome dysbiosis in Drosophila.</title>
        <authorList>
            <person name="Kosakamoto H."/>
            <person name="Yamauchi T."/>
            <person name="Akuzawa-Tokita Y."/>
            <person name="Nishimura K."/>
            <person name="Soga T."/>
            <person name="Murakami T."/>
            <person name="Mori H."/>
            <person name="Yamamoto K."/>
            <person name="Miyazaki R."/>
            <person name="Koto A."/>
            <person name="Miura M."/>
            <person name="Obata F."/>
        </authorList>
    </citation>
    <scope>NUCLEOTIDE SEQUENCE [LARGE SCALE GENOMIC DNA]</scope>
    <source>
        <strain evidence="2 3">Ai</strain>
    </source>
</reference>
<dbReference type="Gene3D" id="1.20.1050.10">
    <property type="match status" value="1"/>
</dbReference>
<dbReference type="InterPro" id="IPR036249">
    <property type="entry name" value="Thioredoxin-like_sf"/>
</dbReference>
<dbReference type="Pfam" id="PF13417">
    <property type="entry name" value="GST_N_3"/>
    <property type="match status" value="1"/>
</dbReference>
<dbReference type="Gene3D" id="3.40.30.10">
    <property type="entry name" value="Glutaredoxin"/>
    <property type="match status" value="1"/>
</dbReference>
<proteinExistence type="predicted"/>
<sequence>MKLYIYEHCPFCSRARMMAGLKNIPLDLCVVMEGDSETALRLTGKKGLPILQKDDGTCLPESLDIVHDLDDTYPPRLLTSPAHEALLAWSRQTWVLSLKLIVPRFTRGKFAEIATDAARQAFIAREEQHFGSLDALMAQTDTLLPPVQAQLDALEPLLASPHPLTEADFHLYPVLRSLSIVKGLTFGPNALNYMQDMAQKSGVPLLSDQAQ</sequence>
<dbReference type="RefSeq" id="WP_086655759.1">
    <property type="nucleotide sequence ID" value="NZ_BLJP01000001.1"/>
</dbReference>
<protein>
    <submittedName>
        <fullName evidence="2">Glutaredoxin 2</fullName>
    </submittedName>
</protein>
<dbReference type="EMBL" id="BLJP01000001">
    <property type="protein sequence ID" value="GFE91945.1"/>
    <property type="molecule type" value="Genomic_DNA"/>
</dbReference>
<evidence type="ECO:0000313" key="2">
    <source>
        <dbReference type="EMBL" id="GFE91945.1"/>
    </source>
</evidence>
<gene>
    <name evidence="2" type="primary">grxB</name>
    <name evidence="2" type="ORF">DmAi_00040</name>
</gene>
<accession>A0A6V8I9A0</accession>
<name>A0A6V8I9A0_9PROT</name>
<dbReference type="AlphaFoldDB" id="A0A6V8I9A0"/>
<dbReference type="InterPro" id="IPR011901">
    <property type="entry name" value="Grx2"/>
</dbReference>
<dbReference type="NCBIfam" id="NF007702">
    <property type="entry name" value="PRK10387.1"/>
    <property type="match status" value="1"/>
</dbReference>
<dbReference type="InterPro" id="IPR004045">
    <property type="entry name" value="Glutathione_S-Trfase_N"/>
</dbReference>
<dbReference type="Pfam" id="PF04399">
    <property type="entry name" value="Glutaredoxin2_C"/>
    <property type="match status" value="1"/>
</dbReference>
<dbReference type="OrthoDB" id="508035at2"/>
<dbReference type="SUPFAM" id="SSF47616">
    <property type="entry name" value="GST C-terminal domain-like"/>
    <property type="match status" value="1"/>
</dbReference>
<dbReference type="PROSITE" id="PS50404">
    <property type="entry name" value="GST_NTER"/>
    <property type="match status" value="1"/>
</dbReference>
<evidence type="ECO:0000313" key="3">
    <source>
        <dbReference type="Proteomes" id="UP000548726"/>
    </source>
</evidence>
<dbReference type="InterPro" id="IPR036282">
    <property type="entry name" value="Glutathione-S-Trfase_C_sf"/>
</dbReference>
<evidence type="ECO:0000259" key="1">
    <source>
        <dbReference type="PROSITE" id="PS50404"/>
    </source>
</evidence>
<organism evidence="2 3">
    <name type="scientific">Acetobacter persici</name>
    <dbReference type="NCBI Taxonomy" id="1076596"/>
    <lineage>
        <taxon>Bacteria</taxon>
        <taxon>Pseudomonadati</taxon>
        <taxon>Pseudomonadota</taxon>
        <taxon>Alphaproteobacteria</taxon>
        <taxon>Acetobacterales</taxon>
        <taxon>Acetobacteraceae</taxon>
        <taxon>Acetobacter</taxon>
    </lineage>
</organism>
<dbReference type="InterPro" id="IPR007494">
    <property type="entry name" value="Glutaredoxin2_C"/>
</dbReference>
<dbReference type="SUPFAM" id="SSF52833">
    <property type="entry name" value="Thioredoxin-like"/>
    <property type="match status" value="1"/>
</dbReference>
<dbReference type="GO" id="GO:0005829">
    <property type="term" value="C:cytosol"/>
    <property type="evidence" value="ECO:0007669"/>
    <property type="project" value="InterPro"/>
</dbReference>
<dbReference type="NCBIfam" id="TIGR02182">
    <property type="entry name" value="GRXB"/>
    <property type="match status" value="1"/>
</dbReference>
<feature type="domain" description="GST N-terminal" evidence="1">
    <location>
        <begin position="1"/>
        <end position="77"/>
    </location>
</feature>
<dbReference type="Proteomes" id="UP000548726">
    <property type="component" value="Unassembled WGS sequence"/>
</dbReference>
<keyword evidence="3" id="KW-1185">Reference proteome</keyword>
<comment type="caution">
    <text evidence="2">The sequence shown here is derived from an EMBL/GenBank/DDBJ whole genome shotgun (WGS) entry which is preliminary data.</text>
</comment>